<feature type="region of interest" description="Disordered" evidence="1">
    <location>
        <begin position="32"/>
        <end position="58"/>
    </location>
</feature>
<gene>
    <name evidence="2" type="ORF">SCMU_13860</name>
</gene>
<proteinExistence type="predicted"/>
<dbReference type="Proteomes" id="UP001319861">
    <property type="component" value="Chromosome"/>
</dbReference>
<keyword evidence="3" id="KW-1185">Reference proteome</keyword>
<dbReference type="EMBL" id="AP024525">
    <property type="protein sequence ID" value="BCT75544.1"/>
    <property type="molecule type" value="Genomic_DNA"/>
</dbReference>
<accession>A0ABN6FFX5</accession>
<evidence type="ECO:0000313" key="2">
    <source>
        <dbReference type="EMBL" id="BCT75544.1"/>
    </source>
</evidence>
<name>A0ABN6FFX5_SINCY</name>
<evidence type="ECO:0000256" key="1">
    <source>
        <dbReference type="SAM" id="MobiDB-lite"/>
    </source>
</evidence>
<sequence length="109" mass="12725">MAARRTAAKTARRARKGRPVRVRVRMAPMLHARSKHARRDRRKPNTLHRARRKAVVHRHHYRRIGIIDKNTRARRKTVRAQSAKAVKAAPKWSVNRPAPITPASYLQMF</sequence>
<protein>
    <submittedName>
        <fullName evidence="2">Uncharacterized protein</fullName>
    </submittedName>
</protein>
<evidence type="ECO:0000313" key="3">
    <source>
        <dbReference type="Proteomes" id="UP001319861"/>
    </source>
</evidence>
<reference evidence="2 3" key="1">
    <citation type="journal article" date="2021" name="J. Biosci. Bioeng.">
        <title>Identification and characterization of a chc gene cluster responsible for the aromatization pathway of cyclohexanecarboxylate degradation in Sinomonas cyclohexanicum ATCC 51369.</title>
        <authorList>
            <person name="Yamamoto T."/>
            <person name="Hasegawa Y."/>
            <person name="Lau P.C.K."/>
            <person name="Iwaki H."/>
        </authorList>
    </citation>
    <scope>NUCLEOTIDE SEQUENCE [LARGE SCALE GENOMIC DNA]</scope>
    <source>
        <strain evidence="2 3">ATCC 51369</strain>
    </source>
</reference>
<organism evidence="2 3">
    <name type="scientific">Sinomonas cyclohexanicum</name>
    <name type="common">Corynebacterium cyclohexanicum</name>
    <dbReference type="NCBI Taxonomy" id="322009"/>
    <lineage>
        <taxon>Bacteria</taxon>
        <taxon>Bacillati</taxon>
        <taxon>Actinomycetota</taxon>
        <taxon>Actinomycetes</taxon>
        <taxon>Micrococcales</taxon>
        <taxon>Micrococcaceae</taxon>
        <taxon>Sinomonas</taxon>
    </lineage>
</organism>